<sequence>MPMPGSQLRYGSAQQHLILPQSIQLQQNQNLSVGAPRRMMPPGSQPPIMSSREPSQMDMKGFQFSDKPNHSPGIPSGSYRPSSASPSGKPSGPGAPTAVVSLPGHYTQQVFSAASRCFSKPHGTCGRPVCALLQVSAPQGSMVMHMRPPTSGPFPNPIQRPVMQVNKVIIRSPPYPGPGREPPPSNPEPAGKGPEDGMKAKALRDARQAFSDAKSSSAIPSELQEQLPSVQVKAARTGAIKPQSVKVEEGKA</sequence>
<feature type="compositionally biased region" description="Basic and acidic residues" evidence="1">
    <location>
        <begin position="193"/>
        <end position="207"/>
    </location>
</feature>
<dbReference type="InterPro" id="IPR033184">
    <property type="entry name" value="PRRC2"/>
</dbReference>
<evidence type="ECO:0000256" key="1">
    <source>
        <dbReference type="SAM" id="MobiDB-lite"/>
    </source>
</evidence>
<feature type="region of interest" description="Disordered" evidence="1">
    <location>
        <begin position="170"/>
        <end position="225"/>
    </location>
</feature>
<dbReference type="AlphaFoldDB" id="A0A3N0YDX3"/>
<reference evidence="2 3" key="1">
    <citation type="submission" date="2018-10" db="EMBL/GenBank/DDBJ databases">
        <title>Genome assembly for a Yunnan-Guizhou Plateau 3E fish, Anabarilius grahami (Regan), and its evolutionary and genetic applications.</title>
        <authorList>
            <person name="Jiang W."/>
        </authorList>
    </citation>
    <scope>NUCLEOTIDE SEQUENCE [LARGE SCALE GENOMIC DNA]</scope>
    <source>
        <strain evidence="2">AG-KIZ</strain>
        <tissue evidence="2">Muscle</tissue>
    </source>
</reference>
<feature type="region of interest" description="Disordered" evidence="1">
    <location>
        <begin position="28"/>
        <end position="100"/>
    </location>
</feature>
<keyword evidence="3" id="KW-1185">Reference proteome</keyword>
<dbReference type="Proteomes" id="UP000281406">
    <property type="component" value="Unassembled WGS sequence"/>
</dbReference>
<dbReference type="PANTHER" id="PTHR14038:SF4">
    <property type="entry name" value="PROTEIN PRRC2B"/>
    <property type="match status" value="1"/>
</dbReference>
<proteinExistence type="predicted"/>
<dbReference type="GO" id="GO:0030154">
    <property type="term" value="P:cell differentiation"/>
    <property type="evidence" value="ECO:0007669"/>
    <property type="project" value="TreeGrafter"/>
</dbReference>
<dbReference type="EMBL" id="RJVU01046259">
    <property type="protein sequence ID" value="ROL44425.1"/>
    <property type="molecule type" value="Genomic_DNA"/>
</dbReference>
<evidence type="ECO:0000313" key="2">
    <source>
        <dbReference type="EMBL" id="ROL44425.1"/>
    </source>
</evidence>
<feature type="compositionally biased region" description="Polar residues" evidence="1">
    <location>
        <begin position="213"/>
        <end position="225"/>
    </location>
</feature>
<evidence type="ECO:0000313" key="3">
    <source>
        <dbReference type="Proteomes" id="UP000281406"/>
    </source>
</evidence>
<gene>
    <name evidence="2" type="ORF">DPX16_8847</name>
</gene>
<protein>
    <submittedName>
        <fullName evidence="2">Protein PRRC2B</fullName>
    </submittedName>
</protein>
<organism evidence="2 3">
    <name type="scientific">Anabarilius grahami</name>
    <name type="common">Kanglang fish</name>
    <name type="synonym">Barilius grahami</name>
    <dbReference type="NCBI Taxonomy" id="495550"/>
    <lineage>
        <taxon>Eukaryota</taxon>
        <taxon>Metazoa</taxon>
        <taxon>Chordata</taxon>
        <taxon>Craniata</taxon>
        <taxon>Vertebrata</taxon>
        <taxon>Euteleostomi</taxon>
        <taxon>Actinopterygii</taxon>
        <taxon>Neopterygii</taxon>
        <taxon>Teleostei</taxon>
        <taxon>Ostariophysi</taxon>
        <taxon>Cypriniformes</taxon>
        <taxon>Xenocyprididae</taxon>
        <taxon>Xenocypridinae</taxon>
        <taxon>Xenocypridinae incertae sedis</taxon>
        <taxon>Anabarilius</taxon>
    </lineage>
</organism>
<feature type="compositionally biased region" description="Pro residues" evidence="1">
    <location>
        <begin position="173"/>
        <end position="187"/>
    </location>
</feature>
<accession>A0A3N0YDX3</accession>
<dbReference type="PANTHER" id="PTHR14038">
    <property type="entry name" value="BAT2 HLA-B-ASSOCIATED TRANSCRIPT 2"/>
    <property type="match status" value="1"/>
</dbReference>
<dbReference type="OrthoDB" id="1939715at2759"/>
<name>A0A3N0YDX3_ANAGA</name>
<comment type="caution">
    <text evidence="2">The sequence shown here is derived from an EMBL/GenBank/DDBJ whole genome shotgun (WGS) entry which is preliminary data.</text>
</comment>
<feature type="compositionally biased region" description="Low complexity" evidence="1">
    <location>
        <begin position="75"/>
        <end position="98"/>
    </location>
</feature>